<organism evidence="1">
    <name type="scientific">marine metagenome</name>
    <dbReference type="NCBI Taxonomy" id="408172"/>
    <lineage>
        <taxon>unclassified sequences</taxon>
        <taxon>metagenomes</taxon>
        <taxon>ecological metagenomes</taxon>
    </lineage>
</organism>
<evidence type="ECO:0000313" key="1">
    <source>
        <dbReference type="EMBL" id="SVB10097.1"/>
    </source>
</evidence>
<sequence length="22" mass="2443">MTPMDDDLVRWLLLGSAVLAIL</sequence>
<accession>A0A382BA48</accession>
<reference evidence="1" key="1">
    <citation type="submission" date="2018-05" db="EMBL/GenBank/DDBJ databases">
        <authorList>
            <person name="Lanie J.A."/>
            <person name="Ng W.-L."/>
            <person name="Kazmierczak K.M."/>
            <person name="Andrzejewski T.M."/>
            <person name="Davidsen T.M."/>
            <person name="Wayne K.J."/>
            <person name="Tettelin H."/>
            <person name="Glass J.I."/>
            <person name="Rusch D."/>
            <person name="Podicherti R."/>
            <person name="Tsui H.-C.T."/>
            <person name="Winkler M.E."/>
        </authorList>
    </citation>
    <scope>NUCLEOTIDE SEQUENCE</scope>
</reference>
<proteinExistence type="predicted"/>
<name>A0A382BA48_9ZZZZ</name>
<dbReference type="EMBL" id="UINC01028681">
    <property type="protein sequence ID" value="SVB10097.1"/>
    <property type="molecule type" value="Genomic_DNA"/>
</dbReference>
<gene>
    <name evidence="1" type="ORF">METZ01_LOCUS162951</name>
</gene>
<dbReference type="AlphaFoldDB" id="A0A382BA48"/>
<protein>
    <submittedName>
        <fullName evidence="1">Uncharacterized protein</fullName>
    </submittedName>
</protein>